<keyword evidence="1" id="KW-1133">Transmembrane helix</keyword>
<feature type="transmembrane region" description="Helical" evidence="1">
    <location>
        <begin position="119"/>
        <end position="139"/>
    </location>
</feature>
<reference evidence="2 3" key="1">
    <citation type="submission" date="2018-05" db="EMBL/GenBank/DDBJ databases">
        <title>The Hungate 1000. A catalogue of reference genomes from the rumen microbiome.</title>
        <authorList>
            <person name="Kelly W."/>
        </authorList>
    </citation>
    <scope>NUCLEOTIDE SEQUENCE [LARGE SCALE GENOMIC DNA]</scope>
    <source>
        <strain evidence="2 3">SAb67</strain>
    </source>
</reference>
<evidence type="ECO:0000256" key="1">
    <source>
        <dbReference type="SAM" id="Phobius"/>
    </source>
</evidence>
<dbReference type="AlphaFoldDB" id="A0A315YJ77"/>
<dbReference type="EMBL" id="QGDI01000010">
    <property type="protein sequence ID" value="PWJ11313.1"/>
    <property type="molecule type" value="Genomic_DNA"/>
</dbReference>
<dbReference type="Pfam" id="PF06541">
    <property type="entry name" value="ABC_trans_CmpB"/>
    <property type="match status" value="1"/>
</dbReference>
<dbReference type="Proteomes" id="UP000245720">
    <property type="component" value="Unassembled WGS sequence"/>
</dbReference>
<organism evidence="2 3">
    <name type="scientific">Ruminococcus flavefaciens</name>
    <dbReference type="NCBI Taxonomy" id="1265"/>
    <lineage>
        <taxon>Bacteria</taxon>
        <taxon>Bacillati</taxon>
        <taxon>Bacillota</taxon>
        <taxon>Clostridia</taxon>
        <taxon>Eubacteriales</taxon>
        <taxon>Oscillospiraceae</taxon>
        <taxon>Ruminococcus</taxon>
    </lineage>
</organism>
<keyword evidence="1" id="KW-0812">Transmembrane</keyword>
<accession>A0A315YJ77</accession>
<gene>
    <name evidence="2" type="ORF">IE37_02536</name>
</gene>
<dbReference type="RefSeq" id="WP_109727264.1">
    <property type="nucleotide sequence ID" value="NZ_CAMOTJ010000011.1"/>
</dbReference>
<evidence type="ECO:0000313" key="2">
    <source>
        <dbReference type="EMBL" id="PWJ11313.1"/>
    </source>
</evidence>
<proteinExistence type="predicted"/>
<feature type="transmembrane region" description="Helical" evidence="1">
    <location>
        <begin position="12"/>
        <end position="30"/>
    </location>
</feature>
<dbReference type="InterPro" id="IPR010540">
    <property type="entry name" value="CmpB_TMEM229"/>
</dbReference>
<comment type="caution">
    <text evidence="2">The sequence shown here is derived from an EMBL/GenBank/DDBJ whole genome shotgun (WGS) entry which is preliminary data.</text>
</comment>
<evidence type="ECO:0000313" key="3">
    <source>
        <dbReference type="Proteomes" id="UP000245720"/>
    </source>
</evidence>
<dbReference type="OrthoDB" id="9789229at2"/>
<name>A0A315YJ77_RUMFL</name>
<feature type="transmembrane region" description="Helical" evidence="1">
    <location>
        <begin position="151"/>
        <end position="172"/>
    </location>
</feature>
<feature type="transmembrane region" description="Helical" evidence="1">
    <location>
        <begin position="74"/>
        <end position="99"/>
    </location>
</feature>
<dbReference type="STRING" id="1265.SAMN02910280_0040"/>
<keyword evidence="1" id="KW-0472">Membrane</keyword>
<sequence length="177" mass="20186">MAEHKKTEPVRIFFRYVFEFAAAGFAGWLYEVATVWVMYHYFDNRGMLHLPIIPIYAVGAFILLALLRKKRNPVFIFFFAMAVTTIFELGASYLLEFIFHEQFWTYENWYFSILDRSSLISSAIFGVLAVGYFYLLHPLSGKLSEKLPKGVCAAAAAVMSAVILGDIAISFAEHLKN</sequence>
<protein>
    <submittedName>
        <fullName evidence="2">Putative ABC transporter type IV</fullName>
    </submittedName>
</protein>
<feature type="transmembrane region" description="Helical" evidence="1">
    <location>
        <begin position="50"/>
        <end position="67"/>
    </location>
</feature>